<accession>A0ABU1Y7V3</accession>
<evidence type="ECO:0000313" key="1">
    <source>
        <dbReference type="EMBL" id="MDR7210312.1"/>
    </source>
</evidence>
<organism evidence="1 2">
    <name type="scientific">Flavobacterium piscis</name>
    <dbReference type="NCBI Taxonomy" id="1114874"/>
    <lineage>
        <taxon>Bacteria</taxon>
        <taxon>Pseudomonadati</taxon>
        <taxon>Bacteroidota</taxon>
        <taxon>Flavobacteriia</taxon>
        <taxon>Flavobacteriales</taxon>
        <taxon>Flavobacteriaceae</taxon>
        <taxon>Flavobacterium</taxon>
    </lineage>
</organism>
<protein>
    <submittedName>
        <fullName evidence="1">Uncharacterized protein</fullName>
    </submittedName>
</protein>
<sequence length="36" mass="4294">MSNIVKNYYSVLEIISSMNCELVLKLEWAEKKKYLI</sequence>
<evidence type="ECO:0000313" key="2">
    <source>
        <dbReference type="Proteomes" id="UP001269081"/>
    </source>
</evidence>
<name>A0ABU1Y7V3_9FLAO</name>
<dbReference type="EMBL" id="JAVDWQ010000006">
    <property type="protein sequence ID" value="MDR7210312.1"/>
    <property type="molecule type" value="Genomic_DNA"/>
</dbReference>
<gene>
    <name evidence="1" type="ORF">J2W48_002252</name>
</gene>
<dbReference type="Proteomes" id="UP001269081">
    <property type="component" value="Unassembled WGS sequence"/>
</dbReference>
<keyword evidence="2" id="KW-1185">Reference proteome</keyword>
<proteinExistence type="predicted"/>
<comment type="caution">
    <text evidence="1">The sequence shown here is derived from an EMBL/GenBank/DDBJ whole genome shotgun (WGS) entry which is preliminary data.</text>
</comment>
<reference evidence="1 2" key="1">
    <citation type="submission" date="2023-07" db="EMBL/GenBank/DDBJ databases">
        <title>Sorghum-associated microbial communities from plants grown in Nebraska, USA.</title>
        <authorList>
            <person name="Schachtman D."/>
        </authorList>
    </citation>
    <scope>NUCLEOTIDE SEQUENCE [LARGE SCALE GENOMIC DNA]</scope>
    <source>
        <strain evidence="1 2">4129</strain>
    </source>
</reference>